<dbReference type="GO" id="GO:0016616">
    <property type="term" value="F:oxidoreductase activity, acting on the CH-OH group of donors, NAD or NADP as acceptor"/>
    <property type="evidence" value="ECO:0007669"/>
    <property type="project" value="TreeGrafter"/>
</dbReference>
<name>A0A1Y2KX24_9PROT</name>
<dbReference type="EMBL" id="JFKA01000009">
    <property type="protein sequence ID" value="OSQ36775.1"/>
    <property type="molecule type" value="Genomic_DNA"/>
</dbReference>
<proteinExistence type="predicted"/>
<sequence>MPNTTSNTPTKTILLIGASRGLGHAMAAEFLKKGWNVVGTVRDGSGHTLLHDLQAHYQNQLEIEILDICKPDQLCALHQRLSDRKFDILFVNAGTANPDPNQTIGEISTKDFTDLMITNALSPMRVIETLKACVTATGTIGVMSSGQGSIANNETGLRELYRGTKAALNMFMRSFAARETTNATRSRAFCVMAPGWVKTDLGGPDARLTINESIPSLVTVLLEKHGKPGLEYLDYLGRTVPW</sequence>
<dbReference type="InterPro" id="IPR036291">
    <property type="entry name" value="NAD(P)-bd_dom_sf"/>
</dbReference>
<gene>
    <name evidence="1" type="ORF">TMES_17050</name>
</gene>
<keyword evidence="2" id="KW-1185">Reference proteome</keyword>
<dbReference type="PANTHER" id="PTHR45458:SF1">
    <property type="entry name" value="SHORT CHAIN DEHYDROGENASE"/>
    <property type="match status" value="1"/>
</dbReference>
<dbReference type="STRING" id="1293891.TMES_17050"/>
<dbReference type="InterPro" id="IPR002347">
    <property type="entry name" value="SDR_fam"/>
</dbReference>
<dbReference type="SUPFAM" id="SSF51735">
    <property type="entry name" value="NAD(P)-binding Rossmann-fold domains"/>
    <property type="match status" value="1"/>
</dbReference>
<dbReference type="InterPro" id="IPR052184">
    <property type="entry name" value="SDR_enzymes"/>
</dbReference>
<protein>
    <submittedName>
        <fullName evidence="1">3-oxoacyl-ACP reductase</fullName>
    </submittedName>
</protein>
<reference evidence="1 2" key="1">
    <citation type="submission" date="2014-03" db="EMBL/GenBank/DDBJ databases">
        <title>The draft genome sequence of Thalassospira mesophila JCM 18969.</title>
        <authorList>
            <person name="Lai Q."/>
            <person name="Shao Z."/>
        </authorList>
    </citation>
    <scope>NUCLEOTIDE SEQUENCE [LARGE SCALE GENOMIC DNA]</scope>
    <source>
        <strain evidence="1 2">JCM 18969</strain>
    </source>
</reference>
<dbReference type="Pfam" id="PF00106">
    <property type="entry name" value="adh_short"/>
    <property type="match status" value="1"/>
</dbReference>
<accession>A0A1Y2KX24</accession>
<dbReference type="Gene3D" id="3.40.50.720">
    <property type="entry name" value="NAD(P)-binding Rossmann-like Domain"/>
    <property type="match status" value="1"/>
</dbReference>
<dbReference type="OrthoDB" id="9785826at2"/>
<organism evidence="1 2">
    <name type="scientific">Thalassospira mesophila</name>
    <dbReference type="NCBI Taxonomy" id="1293891"/>
    <lineage>
        <taxon>Bacteria</taxon>
        <taxon>Pseudomonadati</taxon>
        <taxon>Pseudomonadota</taxon>
        <taxon>Alphaproteobacteria</taxon>
        <taxon>Rhodospirillales</taxon>
        <taxon>Thalassospiraceae</taxon>
        <taxon>Thalassospira</taxon>
    </lineage>
</organism>
<evidence type="ECO:0000313" key="2">
    <source>
        <dbReference type="Proteomes" id="UP000193391"/>
    </source>
</evidence>
<dbReference type="Proteomes" id="UP000193391">
    <property type="component" value="Unassembled WGS sequence"/>
</dbReference>
<dbReference type="RefSeq" id="WP_085584784.1">
    <property type="nucleotide sequence ID" value="NZ_JFKA01000009.1"/>
</dbReference>
<dbReference type="AlphaFoldDB" id="A0A1Y2KX24"/>
<evidence type="ECO:0000313" key="1">
    <source>
        <dbReference type="EMBL" id="OSQ36775.1"/>
    </source>
</evidence>
<dbReference type="PANTHER" id="PTHR45458">
    <property type="entry name" value="SHORT-CHAIN DEHYDROGENASE/REDUCTASE SDR"/>
    <property type="match status" value="1"/>
</dbReference>
<comment type="caution">
    <text evidence="1">The sequence shown here is derived from an EMBL/GenBank/DDBJ whole genome shotgun (WGS) entry which is preliminary data.</text>
</comment>
<dbReference type="PRINTS" id="PR00081">
    <property type="entry name" value="GDHRDH"/>
</dbReference>